<dbReference type="Proteomes" id="UP000838756">
    <property type="component" value="Unassembled WGS sequence"/>
</dbReference>
<proteinExistence type="predicted"/>
<comment type="caution">
    <text evidence="1">The sequence shown here is derived from an EMBL/GenBank/DDBJ whole genome shotgun (WGS) entry which is preliminary data.</text>
</comment>
<keyword evidence="2" id="KW-1185">Reference proteome</keyword>
<organism evidence="1 2">
    <name type="scientific">Pararge aegeria aegeria</name>
    <dbReference type="NCBI Taxonomy" id="348720"/>
    <lineage>
        <taxon>Eukaryota</taxon>
        <taxon>Metazoa</taxon>
        <taxon>Ecdysozoa</taxon>
        <taxon>Arthropoda</taxon>
        <taxon>Hexapoda</taxon>
        <taxon>Insecta</taxon>
        <taxon>Pterygota</taxon>
        <taxon>Neoptera</taxon>
        <taxon>Endopterygota</taxon>
        <taxon>Lepidoptera</taxon>
        <taxon>Glossata</taxon>
        <taxon>Ditrysia</taxon>
        <taxon>Papilionoidea</taxon>
        <taxon>Nymphalidae</taxon>
        <taxon>Satyrinae</taxon>
        <taxon>Satyrini</taxon>
        <taxon>Parargina</taxon>
        <taxon>Pararge</taxon>
    </lineage>
</organism>
<dbReference type="AlphaFoldDB" id="A0A8S4QGD0"/>
<dbReference type="EMBL" id="CAKXAJ010001983">
    <property type="protein sequence ID" value="CAH2208017.1"/>
    <property type="molecule type" value="Genomic_DNA"/>
</dbReference>
<accession>A0A8S4QGD0</accession>
<protein>
    <submittedName>
        <fullName evidence="1">Jg22788 protein</fullName>
    </submittedName>
</protein>
<evidence type="ECO:0000313" key="1">
    <source>
        <dbReference type="EMBL" id="CAH2208017.1"/>
    </source>
</evidence>
<reference evidence="1" key="1">
    <citation type="submission" date="2022-03" db="EMBL/GenBank/DDBJ databases">
        <authorList>
            <person name="Lindestad O."/>
        </authorList>
    </citation>
    <scope>NUCLEOTIDE SEQUENCE</scope>
</reference>
<sequence>MAPESASIYGKLKKDEVTGNSYSTIFIAFKIYLEIHFDPVYEEEDNHYEEQHRVAAIKDVLVEVL</sequence>
<name>A0A8S4QGD0_9NEOP</name>
<gene>
    <name evidence="1" type="primary">jg22788</name>
    <name evidence="1" type="ORF">PAEG_LOCUS634</name>
</gene>
<evidence type="ECO:0000313" key="2">
    <source>
        <dbReference type="Proteomes" id="UP000838756"/>
    </source>
</evidence>